<proteinExistence type="inferred from homology"/>
<name>A0A845PV70_9FLAO</name>
<comment type="similarity">
    <text evidence="3">Belongs to the bacterial glucokinase family.</text>
</comment>
<dbReference type="PANTHER" id="PTHR47363">
    <property type="entry name" value="GLUCOKINASE"/>
    <property type="match status" value="1"/>
</dbReference>
<dbReference type="Gene3D" id="3.30.420.40">
    <property type="match status" value="1"/>
</dbReference>
<dbReference type="InterPro" id="IPR043129">
    <property type="entry name" value="ATPase_NBD"/>
</dbReference>
<organism evidence="4 5">
    <name type="scientific">Elizabethkingia argenteiflava</name>
    <dbReference type="NCBI Taxonomy" id="2681556"/>
    <lineage>
        <taxon>Bacteria</taxon>
        <taxon>Pseudomonadati</taxon>
        <taxon>Bacteroidota</taxon>
        <taxon>Flavobacteriia</taxon>
        <taxon>Flavobacteriales</taxon>
        <taxon>Weeksellaceae</taxon>
        <taxon>Elizabethkingia</taxon>
    </lineage>
</organism>
<dbReference type="Pfam" id="PF02685">
    <property type="entry name" value="Glucokinase"/>
    <property type="match status" value="1"/>
</dbReference>
<reference evidence="4 5" key="1">
    <citation type="submission" date="2019-11" db="EMBL/GenBank/DDBJ databases">
        <title>Characterization of Elizabethkingia argenteiflava sp. nov., isolated from inner surface of Soybean Pods.</title>
        <authorList>
            <person name="Mo S."/>
        </authorList>
    </citation>
    <scope>NUCLEOTIDE SEQUENCE [LARGE SCALE GENOMIC DNA]</scope>
    <source>
        <strain evidence="4 5">YB22</strain>
    </source>
</reference>
<comment type="caution">
    <text evidence="4">The sequence shown here is derived from an EMBL/GenBank/DDBJ whole genome shotgun (WGS) entry which is preliminary data.</text>
</comment>
<protein>
    <submittedName>
        <fullName evidence="4">Glucokinase</fullName>
        <ecNumber evidence="4">2.7.1.2</ecNumber>
    </submittedName>
</protein>
<dbReference type="GO" id="GO:0006096">
    <property type="term" value="P:glycolytic process"/>
    <property type="evidence" value="ECO:0007669"/>
    <property type="project" value="InterPro"/>
</dbReference>
<evidence type="ECO:0000256" key="2">
    <source>
        <dbReference type="ARBA" id="ARBA00022777"/>
    </source>
</evidence>
<dbReference type="Gene3D" id="3.40.367.20">
    <property type="match status" value="1"/>
</dbReference>
<dbReference type="GO" id="GO:0004340">
    <property type="term" value="F:glucokinase activity"/>
    <property type="evidence" value="ECO:0007669"/>
    <property type="project" value="UniProtKB-EC"/>
</dbReference>
<keyword evidence="5" id="KW-1185">Reference proteome</keyword>
<dbReference type="SUPFAM" id="SSF53067">
    <property type="entry name" value="Actin-like ATPase domain"/>
    <property type="match status" value="1"/>
</dbReference>
<accession>A0A845PV70</accession>
<keyword evidence="2 4" id="KW-0418">Kinase</keyword>
<dbReference type="Proteomes" id="UP000553459">
    <property type="component" value="Unassembled WGS sequence"/>
</dbReference>
<dbReference type="PANTHER" id="PTHR47363:SF1">
    <property type="entry name" value="GLUCOKINASE"/>
    <property type="match status" value="1"/>
</dbReference>
<sequence>MELMKFPLYLPGWENPKNYGISVIAADIGGTKTNLGWFVSENQKMGLKEEATYSSRDYGSFSDIIKDFIKNYKLELPDVISIGVAGPVLGEKCITTNLPWSLDVDLLKKELQVDSVKIINDLEATAYGLAEVHDGYLATLYKGRSDIEGNVAILAPGTGLGEAGLYWDGHALRPFATEGGHSEFSPRNKIEVEFYEYLHSIYGIVSWETVISGPGIFNIYRFLRDIKKHPEPAWLSQKFAEEGDASAVISHTAMRELNPTCSLAMEMFVEFMAREATNLVLKLKATGGLLLGGGIPPKIFSLLNKDKFHQNFIVSDKMEHLLKDIPIHLILNSKTALMGAAYYGAFGK</sequence>
<dbReference type="EMBL" id="JAAABJ010000211">
    <property type="protein sequence ID" value="NAW50188.1"/>
    <property type="molecule type" value="Genomic_DNA"/>
</dbReference>
<keyword evidence="1 4" id="KW-0808">Transferase</keyword>
<evidence type="ECO:0000313" key="5">
    <source>
        <dbReference type="Proteomes" id="UP000553459"/>
    </source>
</evidence>
<gene>
    <name evidence="4" type="primary">glk</name>
    <name evidence="4" type="ORF">GNY06_01885</name>
</gene>
<evidence type="ECO:0000313" key="4">
    <source>
        <dbReference type="EMBL" id="NAW50188.1"/>
    </source>
</evidence>
<dbReference type="NCBIfam" id="TIGR00749">
    <property type="entry name" value="glk"/>
    <property type="match status" value="1"/>
</dbReference>
<dbReference type="EC" id="2.7.1.2" evidence="4"/>
<dbReference type="AlphaFoldDB" id="A0A845PV70"/>
<evidence type="ECO:0000256" key="3">
    <source>
        <dbReference type="RuleBase" id="RU004046"/>
    </source>
</evidence>
<dbReference type="GO" id="GO:0005524">
    <property type="term" value="F:ATP binding"/>
    <property type="evidence" value="ECO:0007669"/>
    <property type="project" value="InterPro"/>
</dbReference>
<evidence type="ECO:0000256" key="1">
    <source>
        <dbReference type="ARBA" id="ARBA00022679"/>
    </source>
</evidence>
<dbReference type="InterPro" id="IPR003836">
    <property type="entry name" value="Glucokinase"/>
</dbReference>
<dbReference type="CDD" id="cd24008">
    <property type="entry name" value="ASKHA_NBD_GLK"/>
    <property type="match status" value="1"/>
</dbReference>
<dbReference type="GO" id="GO:0005536">
    <property type="term" value="F:D-glucose binding"/>
    <property type="evidence" value="ECO:0007669"/>
    <property type="project" value="InterPro"/>
</dbReference>